<comment type="caution">
    <text evidence="1">The sequence shown here is derived from an EMBL/GenBank/DDBJ whole genome shotgun (WGS) entry which is preliminary data.</text>
</comment>
<name>A0A4U5MF70_STECR</name>
<reference evidence="1 2" key="1">
    <citation type="journal article" date="2015" name="Genome Biol.">
        <title>Comparative genomics of Steinernema reveals deeply conserved gene regulatory networks.</title>
        <authorList>
            <person name="Dillman A.R."/>
            <person name="Macchietto M."/>
            <person name="Porter C.F."/>
            <person name="Rogers A."/>
            <person name="Williams B."/>
            <person name="Antoshechkin I."/>
            <person name="Lee M.M."/>
            <person name="Goodwin Z."/>
            <person name="Lu X."/>
            <person name="Lewis E.E."/>
            <person name="Goodrich-Blair H."/>
            <person name="Stock S.P."/>
            <person name="Adams B.J."/>
            <person name="Sternberg P.W."/>
            <person name="Mortazavi A."/>
        </authorList>
    </citation>
    <scope>NUCLEOTIDE SEQUENCE [LARGE SCALE GENOMIC DNA]</scope>
    <source>
        <strain evidence="1 2">ALL</strain>
    </source>
</reference>
<evidence type="ECO:0000313" key="2">
    <source>
        <dbReference type="Proteomes" id="UP000298663"/>
    </source>
</evidence>
<proteinExistence type="predicted"/>
<reference evidence="1 2" key="2">
    <citation type="journal article" date="2019" name="G3 (Bethesda)">
        <title>Hybrid Assembly of the Genome of the Entomopathogenic Nematode Steinernema carpocapsae Identifies the X-Chromosome.</title>
        <authorList>
            <person name="Serra L."/>
            <person name="Macchietto M."/>
            <person name="Macias-Munoz A."/>
            <person name="McGill C.J."/>
            <person name="Rodriguez I.M."/>
            <person name="Rodriguez B."/>
            <person name="Murad R."/>
            <person name="Mortazavi A."/>
        </authorList>
    </citation>
    <scope>NUCLEOTIDE SEQUENCE [LARGE SCALE GENOMIC DNA]</scope>
    <source>
        <strain evidence="1 2">ALL</strain>
    </source>
</reference>
<evidence type="ECO:0000313" key="1">
    <source>
        <dbReference type="EMBL" id="TKR67563.1"/>
    </source>
</evidence>
<dbReference type="Proteomes" id="UP000298663">
    <property type="component" value="Unassembled WGS sequence"/>
</dbReference>
<accession>A0A4U5MF70</accession>
<sequence length="114" mass="12549">MCSPRGVVASDLKTTPLSSPSPALLRAAAFFTTPGVPPPSRSSPLLSLPDQNASTATAFGLHRYFSDCIIEHRAPADSLFWPLMQIWTFFERRKLTIRAAVETTSTLGWWEEVA</sequence>
<protein>
    <submittedName>
        <fullName evidence="1">Uncharacterized protein</fullName>
    </submittedName>
</protein>
<gene>
    <name evidence="1" type="ORF">L596_023696</name>
</gene>
<keyword evidence="2" id="KW-1185">Reference proteome</keyword>
<dbReference type="EMBL" id="AZBU02000008">
    <property type="protein sequence ID" value="TKR67563.1"/>
    <property type="molecule type" value="Genomic_DNA"/>
</dbReference>
<organism evidence="1 2">
    <name type="scientific">Steinernema carpocapsae</name>
    <name type="common">Entomopathogenic nematode</name>
    <dbReference type="NCBI Taxonomy" id="34508"/>
    <lineage>
        <taxon>Eukaryota</taxon>
        <taxon>Metazoa</taxon>
        <taxon>Ecdysozoa</taxon>
        <taxon>Nematoda</taxon>
        <taxon>Chromadorea</taxon>
        <taxon>Rhabditida</taxon>
        <taxon>Tylenchina</taxon>
        <taxon>Panagrolaimomorpha</taxon>
        <taxon>Strongyloidoidea</taxon>
        <taxon>Steinernematidae</taxon>
        <taxon>Steinernema</taxon>
    </lineage>
</organism>
<dbReference type="AlphaFoldDB" id="A0A4U5MF70"/>